<keyword evidence="3" id="KW-1185">Reference proteome</keyword>
<proteinExistence type="predicted"/>
<dbReference type="SUPFAM" id="SSF53474">
    <property type="entry name" value="alpha/beta-Hydrolases"/>
    <property type="match status" value="1"/>
</dbReference>
<dbReference type="InterPro" id="IPR029058">
    <property type="entry name" value="AB_hydrolase_fold"/>
</dbReference>
<reference evidence="3" key="1">
    <citation type="journal article" date="2019" name="Int. J. Syst. Evol. Microbiol.">
        <title>The Global Catalogue of Microorganisms (GCM) 10K type strain sequencing project: providing services to taxonomists for standard genome sequencing and annotation.</title>
        <authorList>
            <consortium name="The Broad Institute Genomics Platform"/>
            <consortium name="The Broad Institute Genome Sequencing Center for Infectious Disease"/>
            <person name="Wu L."/>
            <person name="Ma J."/>
        </authorList>
    </citation>
    <scope>NUCLEOTIDE SEQUENCE [LARGE SCALE GENOMIC DNA]</scope>
    <source>
        <strain evidence="3">JCM 17190</strain>
    </source>
</reference>
<keyword evidence="2" id="KW-0378">Hydrolase</keyword>
<evidence type="ECO:0000313" key="3">
    <source>
        <dbReference type="Proteomes" id="UP001399917"/>
    </source>
</evidence>
<feature type="domain" description="Serine aminopeptidase S33" evidence="1">
    <location>
        <begin position="39"/>
        <end position="293"/>
    </location>
</feature>
<name>A0ABP7JT93_9RHOB</name>
<dbReference type="InterPro" id="IPR022742">
    <property type="entry name" value="Hydrolase_4"/>
</dbReference>
<comment type="caution">
    <text evidence="2">The sequence shown here is derived from an EMBL/GenBank/DDBJ whole genome shotgun (WGS) entry which is preliminary data.</text>
</comment>
<accession>A0ABP7JT93</accession>
<organism evidence="2 3">
    <name type="scientific">Celeribacter arenosi</name>
    <dbReference type="NCBI Taxonomy" id="792649"/>
    <lineage>
        <taxon>Bacteria</taxon>
        <taxon>Pseudomonadati</taxon>
        <taxon>Pseudomonadota</taxon>
        <taxon>Alphaproteobacteria</taxon>
        <taxon>Rhodobacterales</taxon>
        <taxon>Roseobacteraceae</taxon>
        <taxon>Celeribacter</taxon>
    </lineage>
</organism>
<sequence length="312" mass="34581">MERAPYFDEVAKGPAHSEAYWLDTADGVRIRACLWPLEDAKGTVFLLPGRTECIEKYANGAKDLAERGYASLAIDWRGQGLADRALKDPQIGHVEDFADYLRDLDAVIGLAKAKAMPEPWFLMGHSMGGCIGLRALAQDHPFNAAGFSGPMWGIGLTGLQKALVRFIAPVIAFFGLSHLRAAGTKRATYMLWHDFEDNLLTSDRQMWDHMRDQVIAHPELGLGGPSTKWVTEALRETEALDTLPSPEIPAICFLGTDEKIVNNDTVRKRMARWPDAELIPVKGGRHETPMETDATRAMFYDRLVALFDAAQG</sequence>
<dbReference type="GO" id="GO:0016787">
    <property type="term" value="F:hydrolase activity"/>
    <property type="evidence" value="ECO:0007669"/>
    <property type="project" value="UniProtKB-KW"/>
</dbReference>
<dbReference type="Pfam" id="PF12146">
    <property type="entry name" value="Hydrolase_4"/>
    <property type="match status" value="1"/>
</dbReference>
<evidence type="ECO:0000313" key="2">
    <source>
        <dbReference type="EMBL" id="GAA3854105.1"/>
    </source>
</evidence>
<evidence type="ECO:0000259" key="1">
    <source>
        <dbReference type="Pfam" id="PF12146"/>
    </source>
</evidence>
<dbReference type="PANTHER" id="PTHR11614">
    <property type="entry name" value="PHOSPHOLIPASE-RELATED"/>
    <property type="match status" value="1"/>
</dbReference>
<protein>
    <submittedName>
        <fullName evidence="2">Alpha/beta hydrolase</fullName>
    </submittedName>
</protein>
<dbReference type="RefSeq" id="WP_344842187.1">
    <property type="nucleotide sequence ID" value="NZ_BAABDF010000001.1"/>
</dbReference>
<dbReference type="EMBL" id="BAABDF010000001">
    <property type="protein sequence ID" value="GAA3854105.1"/>
    <property type="molecule type" value="Genomic_DNA"/>
</dbReference>
<dbReference type="InterPro" id="IPR051044">
    <property type="entry name" value="MAG_DAG_Lipase"/>
</dbReference>
<dbReference type="Gene3D" id="3.40.50.1820">
    <property type="entry name" value="alpha/beta hydrolase"/>
    <property type="match status" value="1"/>
</dbReference>
<dbReference type="Proteomes" id="UP001399917">
    <property type="component" value="Unassembled WGS sequence"/>
</dbReference>
<gene>
    <name evidence="2" type="ORF">GCM10022404_01830</name>
</gene>